<proteinExistence type="predicted"/>
<protein>
    <recommendedName>
        <fullName evidence="3">Terminase large subunit</fullName>
    </recommendedName>
</protein>
<name>A0A1T5B7Y1_9BACT</name>
<evidence type="ECO:0000313" key="1">
    <source>
        <dbReference type="EMBL" id="SKB43394.1"/>
    </source>
</evidence>
<organism evidence="1 2">
    <name type="scientific">Parabacteroides chartae</name>
    <dbReference type="NCBI Taxonomy" id="1037355"/>
    <lineage>
        <taxon>Bacteria</taxon>
        <taxon>Pseudomonadati</taxon>
        <taxon>Bacteroidota</taxon>
        <taxon>Bacteroidia</taxon>
        <taxon>Bacteroidales</taxon>
        <taxon>Tannerellaceae</taxon>
        <taxon>Parabacteroides</taxon>
    </lineage>
</organism>
<sequence length="71" mass="8252">MKKYYEYADKVLNGEILTGTSIKLACERFKADLQREDLIFREDIVDRAIDFIGSLKHFTGKHSGKPFILEE</sequence>
<evidence type="ECO:0008006" key="3">
    <source>
        <dbReference type="Google" id="ProtNLM"/>
    </source>
</evidence>
<keyword evidence="2" id="KW-1185">Reference proteome</keyword>
<reference evidence="2" key="1">
    <citation type="submission" date="2017-02" db="EMBL/GenBank/DDBJ databases">
        <authorList>
            <person name="Varghese N."/>
            <person name="Submissions S."/>
        </authorList>
    </citation>
    <scope>NUCLEOTIDE SEQUENCE [LARGE SCALE GENOMIC DNA]</scope>
    <source>
        <strain evidence="2">DSM 24967</strain>
    </source>
</reference>
<dbReference type="AlphaFoldDB" id="A0A1T5B7Y1"/>
<accession>A0A1T5B7Y1</accession>
<evidence type="ECO:0000313" key="2">
    <source>
        <dbReference type="Proteomes" id="UP000190852"/>
    </source>
</evidence>
<dbReference type="EMBL" id="FUYQ01000006">
    <property type="protein sequence ID" value="SKB43394.1"/>
    <property type="molecule type" value="Genomic_DNA"/>
</dbReference>
<dbReference type="RefSeq" id="WP_317042987.1">
    <property type="nucleotide sequence ID" value="NZ_FUYQ01000006.1"/>
</dbReference>
<gene>
    <name evidence="1" type="ORF">SAMN05660349_01132</name>
</gene>
<dbReference type="Proteomes" id="UP000190852">
    <property type="component" value="Unassembled WGS sequence"/>
</dbReference>